<evidence type="ECO:0000313" key="2">
    <source>
        <dbReference type="Proteomes" id="UP001296943"/>
    </source>
</evidence>
<keyword evidence="2" id="KW-1185">Reference proteome</keyword>
<organism evidence="1 2">
    <name type="scientific">Aquibacillus albus</name>
    <dbReference type="NCBI Taxonomy" id="1168171"/>
    <lineage>
        <taxon>Bacteria</taxon>
        <taxon>Bacillati</taxon>
        <taxon>Bacillota</taxon>
        <taxon>Bacilli</taxon>
        <taxon>Bacillales</taxon>
        <taxon>Bacillaceae</taxon>
        <taxon>Aquibacillus</taxon>
    </lineage>
</organism>
<reference evidence="1 2" key="1">
    <citation type="submission" date="2021-01" db="EMBL/GenBank/DDBJ databases">
        <title>Genomic Encyclopedia of Type Strains, Phase IV (KMG-IV): sequencing the most valuable type-strain genomes for metagenomic binning, comparative biology and taxonomic classification.</title>
        <authorList>
            <person name="Goeker M."/>
        </authorList>
    </citation>
    <scope>NUCLEOTIDE SEQUENCE [LARGE SCALE GENOMIC DNA]</scope>
    <source>
        <strain evidence="1 2">DSM 23711</strain>
    </source>
</reference>
<comment type="caution">
    <text evidence="1">The sequence shown here is derived from an EMBL/GenBank/DDBJ whole genome shotgun (WGS) entry which is preliminary data.</text>
</comment>
<name>A0ABS2MZQ9_9BACI</name>
<dbReference type="EMBL" id="JAFBDR010000008">
    <property type="protein sequence ID" value="MBM7571393.1"/>
    <property type="molecule type" value="Genomic_DNA"/>
</dbReference>
<proteinExistence type="predicted"/>
<dbReference type="Proteomes" id="UP001296943">
    <property type="component" value="Unassembled WGS sequence"/>
</dbReference>
<evidence type="ECO:0000313" key="1">
    <source>
        <dbReference type="EMBL" id="MBM7571393.1"/>
    </source>
</evidence>
<accession>A0ABS2MZQ9</accession>
<protein>
    <submittedName>
        <fullName evidence="1">Uncharacterized protein</fullName>
    </submittedName>
</protein>
<gene>
    <name evidence="1" type="ORF">JOC48_001889</name>
</gene>
<sequence>MNYIKEINAYYNQIETNPLSPSAGIFVVRLDPY</sequence>